<dbReference type="GO" id="GO:0016020">
    <property type="term" value="C:membrane"/>
    <property type="evidence" value="ECO:0007669"/>
    <property type="project" value="InterPro"/>
</dbReference>
<dbReference type="Proteomes" id="UP000684084">
    <property type="component" value="Unassembled WGS sequence"/>
</dbReference>
<feature type="transmembrane region" description="Helical" evidence="5">
    <location>
        <begin position="30"/>
        <end position="50"/>
    </location>
</feature>
<accession>A0A915Z9B3</accession>
<evidence type="ECO:0000313" key="6">
    <source>
        <dbReference type="EMBL" id="CAB5368009.1"/>
    </source>
</evidence>
<reference evidence="6" key="1">
    <citation type="submission" date="2020-05" db="EMBL/GenBank/DDBJ databases">
        <authorList>
            <person name="Rincon C."/>
            <person name="Sanders R I."/>
            <person name="Robbins C."/>
            <person name="Chaturvedi A."/>
        </authorList>
    </citation>
    <scope>NUCLEOTIDE SEQUENCE</scope>
    <source>
        <strain evidence="6">CHB12</strain>
    </source>
</reference>
<comment type="caution">
    <text evidence="6">The sequence shown here is derived from an EMBL/GenBank/DDBJ whole genome shotgun (WGS) entry which is preliminary data.</text>
</comment>
<feature type="transmembrane region" description="Helical" evidence="5">
    <location>
        <begin position="142"/>
        <end position="162"/>
    </location>
</feature>
<dbReference type="OrthoDB" id="419711at2759"/>
<gene>
    <name evidence="6" type="ORF">CHRIB12_LOCUS11529</name>
</gene>
<keyword evidence="3 5" id="KW-1133">Transmembrane helix</keyword>
<dbReference type="PANTHER" id="PTHR12242">
    <property type="entry name" value="OS02G0130600 PROTEIN-RELATED"/>
    <property type="match status" value="1"/>
</dbReference>
<feature type="transmembrane region" description="Helical" evidence="5">
    <location>
        <begin position="210"/>
        <end position="233"/>
    </location>
</feature>
<evidence type="ECO:0000256" key="3">
    <source>
        <dbReference type="ARBA" id="ARBA00022989"/>
    </source>
</evidence>
<keyword evidence="2 5" id="KW-0812">Transmembrane</keyword>
<feature type="transmembrane region" description="Helical" evidence="5">
    <location>
        <begin position="62"/>
        <end position="80"/>
    </location>
</feature>
<comment type="subcellular location">
    <subcellularLocation>
        <location evidence="1">Endomembrane system</location>
        <topology evidence="1">Multi-pass membrane protein</topology>
    </subcellularLocation>
</comment>
<evidence type="ECO:0000256" key="4">
    <source>
        <dbReference type="ARBA" id="ARBA00023136"/>
    </source>
</evidence>
<evidence type="ECO:0000256" key="2">
    <source>
        <dbReference type="ARBA" id="ARBA00022692"/>
    </source>
</evidence>
<dbReference type="InterPro" id="IPR006838">
    <property type="entry name" value="ADTRP_AIG1"/>
</dbReference>
<feature type="transmembrane region" description="Helical" evidence="5">
    <location>
        <begin position="169"/>
        <end position="190"/>
    </location>
</feature>
<sequence>MSKFANFFHYKDFDPKKSVTSWFISPKALMIIRGIISLYTWIVLIGHLSFEIHDGVNDFLKFFTNLSYIGLTAYFTTAFYRSYRYVTKNHILISFYNQPNILNWLFWLLYHTIIHYPMLITVSYWIFIFDPKRNEGLSPFEWWINVSMHGINFLFIITEVFFNRQIMVVSFIILNFIIQFLYIFIVYINYAITSQWVYEFLDYTKGIKSVIWYIGLFTGSTLIFFIMYGIHLLRDFLGRKFGRYHFFL</sequence>
<proteinExistence type="predicted"/>
<organism evidence="6 7">
    <name type="scientific">Rhizophagus irregularis</name>
    <dbReference type="NCBI Taxonomy" id="588596"/>
    <lineage>
        <taxon>Eukaryota</taxon>
        <taxon>Fungi</taxon>
        <taxon>Fungi incertae sedis</taxon>
        <taxon>Mucoromycota</taxon>
        <taxon>Glomeromycotina</taxon>
        <taxon>Glomeromycetes</taxon>
        <taxon>Glomerales</taxon>
        <taxon>Glomeraceae</taxon>
        <taxon>Rhizophagus</taxon>
    </lineage>
</organism>
<evidence type="ECO:0000313" key="7">
    <source>
        <dbReference type="Proteomes" id="UP000684084"/>
    </source>
</evidence>
<feature type="transmembrane region" description="Helical" evidence="5">
    <location>
        <begin position="101"/>
        <end position="127"/>
    </location>
</feature>
<dbReference type="Pfam" id="PF04750">
    <property type="entry name" value="Far-17a_AIG1"/>
    <property type="match status" value="1"/>
</dbReference>
<protein>
    <submittedName>
        <fullName evidence="6">Uncharacterized protein</fullName>
    </submittedName>
</protein>
<dbReference type="AlphaFoldDB" id="A0A915Z9B3"/>
<keyword evidence="4 5" id="KW-0472">Membrane</keyword>
<evidence type="ECO:0000256" key="5">
    <source>
        <dbReference type="SAM" id="Phobius"/>
    </source>
</evidence>
<evidence type="ECO:0000256" key="1">
    <source>
        <dbReference type="ARBA" id="ARBA00004127"/>
    </source>
</evidence>
<name>A0A915Z9B3_9GLOM</name>
<dbReference type="VEuPathDB" id="FungiDB:RhiirFUN_011173"/>
<dbReference type="EMBL" id="CAGKOT010000024">
    <property type="protein sequence ID" value="CAB5368009.1"/>
    <property type="molecule type" value="Genomic_DNA"/>
</dbReference>
<dbReference type="GO" id="GO:0012505">
    <property type="term" value="C:endomembrane system"/>
    <property type="evidence" value="ECO:0007669"/>
    <property type="project" value="UniProtKB-SubCell"/>
</dbReference>
<dbReference type="PANTHER" id="PTHR12242:SF1">
    <property type="entry name" value="MYND-TYPE DOMAIN-CONTAINING PROTEIN"/>
    <property type="match status" value="1"/>
</dbReference>